<comment type="function">
    <text evidence="1">Specifically methylates the guanosine in position 1516 of 16S rRNA.</text>
</comment>
<accession>A0A1L6TDH1</accession>
<name>A0A1L6TDH1_PISSA</name>
<dbReference type="Proteomes" id="UP000029558">
    <property type="component" value="Chromosome"/>
</dbReference>
<comment type="caution">
    <text evidence="1">Lacks conserved residue(s) required for the propagation of feature annotation.</text>
</comment>
<dbReference type="InterPro" id="IPR007536">
    <property type="entry name" value="16SrRNA_methylTrfase_J"/>
</dbReference>
<evidence type="ECO:0000313" key="3">
    <source>
        <dbReference type="Proteomes" id="UP000029558"/>
    </source>
</evidence>
<keyword evidence="1 2" id="KW-0489">Methyltransferase</keyword>
<sequence length="265" mass="29812">MTVAIIIKDSQFTEKSLTLAHSTHLPLIDEANSYRHDYYLSYDAAGLALASSTNNSFKPLRIDFVHGKTAQRLQQASINKEAIAKAFGLHKGRRPYILDCTAGLGRDAMLLTKLGCRVDMIERSPIIYALLNDALQRASLHALTKELTSHIRLFHTQAQNYFDDYPNRHYDAIYLDPMFPEKKKSALAQKEMQIFKEIIGGDLDAHLIFNACQGYYTDRLIIKRPRLAPRLAQSPSYQLTGKANRFDIYLAPADSNQSTSTSGVS</sequence>
<feature type="binding site" evidence="1">
    <location>
        <begin position="106"/>
        <end position="107"/>
    </location>
    <ligand>
        <name>S-adenosyl-L-methionine</name>
        <dbReference type="ChEBI" id="CHEBI:59789"/>
    </ligand>
</feature>
<keyword evidence="1" id="KW-0949">S-adenosyl-L-methionine</keyword>
<gene>
    <name evidence="1" type="primary">rsmJ</name>
    <name evidence="2" type="ORF">KU39_2283</name>
</gene>
<dbReference type="CDD" id="cd02440">
    <property type="entry name" value="AdoMet_MTases"/>
    <property type="match status" value="1"/>
</dbReference>
<dbReference type="InterPro" id="IPR029063">
    <property type="entry name" value="SAM-dependent_MTases_sf"/>
</dbReference>
<evidence type="ECO:0000256" key="1">
    <source>
        <dbReference type="HAMAP-Rule" id="MF_01523"/>
    </source>
</evidence>
<dbReference type="HAMAP" id="MF_01523">
    <property type="entry name" value="16SrRNA_methyltr_J"/>
    <property type="match status" value="1"/>
</dbReference>
<feature type="binding site" evidence="1">
    <location>
        <position position="176"/>
    </location>
    <ligand>
        <name>S-adenosyl-L-methionine</name>
        <dbReference type="ChEBI" id="CHEBI:59789"/>
    </ligand>
</feature>
<keyword evidence="1" id="KW-0963">Cytoplasm</keyword>
<evidence type="ECO:0000313" key="2">
    <source>
        <dbReference type="EMBL" id="ALB23463.1"/>
    </source>
</evidence>
<dbReference type="RefSeq" id="WP_017376763.1">
    <property type="nucleotide sequence ID" value="NZ_CP012508.1"/>
</dbReference>
<feature type="binding site" evidence="1">
    <location>
        <begin position="122"/>
        <end position="123"/>
    </location>
    <ligand>
        <name>S-adenosyl-L-methionine</name>
        <dbReference type="ChEBI" id="CHEBI:59789"/>
    </ligand>
</feature>
<comment type="catalytic activity">
    <reaction evidence="1">
        <text>guanosine(1516) in 16S rRNA + S-adenosyl-L-methionine = N(2)-methylguanosine(1516) in 16S rRNA + S-adenosyl-L-homocysteine + H(+)</text>
        <dbReference type="Rhea" id="RHEA:43220"/>
        <dbReference type="Rhea" id="RHEA-COMP:10412"/>
        <dbReference type="Rhea" id="RHEA-COMP:10413"/>
        <dbReference type="ChEBI" id="CHEBI:15378"/>
        <dbReference type="ChEBI" id="CHEBI:57856"/>
        <dbReference type="ChEBI" id="CHEBI:59789"/>
        <dbReference type="ChEBI" id="CHEBI:74269"/>
        <dbReference type="ChEBI" id="CHEBI:74481"/>
        <dbReference type="EC" id="2.1.1.242"/>
    </reaction>
</comment>
<dbReference type="Gene3D" id="3.40.50.150">
    <property type="entry name" value="Vaccinia Virus protein VP39"/>
    <property type="match status" value="1"/>
</dbReference>
<dbReference type="PANTHER" id="PTHR36112">
    <property type="entry name" value="RIBOSOMAL RNA SMALL SUBUNIT METHYLTRANSFERASE J"/>
    <property type="match status" value="1"/>
</dbReference>
<dbReference type="Pfam" id="PF04445">
    <property type="entry name" value="SAM_MT"/>
    <property type="match status" value="1"/>
</dbReference>
<dbReference type="GO" id="GO:0008990">
    <property type="term" value="F:rRNA (guanine-N2-)-methyltransferase activity"/>
    <property type="evidence" value="ECO:0007669"/>
    <property type="project" value="UniProtKB-UniRule"/>
</dbReference>
<dbReference type="EC" id="2.1.1.242" evidence="1"/>
<protein>
    <recommendedName>
        <fullName evidence="1">Ribosomal RNA small subunit methyltransferase J</fullName>
        <ecNumber evidence="1">2.1.1.242</ecNumber>
    </recommendedName>
    <alternativeName>
        <fullName evidence="1">16S rRNA m2G1516 methyltransferase</fullName>
    </alternativeName>
    <alternativeName>
        <fullName evidence="1">rRNA (guanine-N(2)-)-methyltransferase</fullName>
    </alternativeName>
</protein>
<comment type="subcellular location">
    <subcellularLocation>
        <location evidence="1">Cytoplasm</location>
    </subcellularLocation>
</comment>
<dbReference type="GO" id="GO:0005737">
    <property type="term" value="C:cytoplasm"/>
    <property type="evidence" value="ECO:0007669"/>
    <property type="project" value="UniProtKB-SubCell"/>
</dbReference>
<dbReference type="EMBL" id="CP012508">
    <property type="protein sequence ID" value="ALB23463.1"/>
    <property type="molecule type" value="Genomic_DNA"/>
</dbReference>
<proteinExistence type="inferred from homology"/>
<dbReference type="SUPFAM" id="SSF53335">
    <property type="entry name" value="S-adenosyl-L-methionine-dependent methyltransferases"/>
    <property type="match status" value="1"/>
</dbReference>
<dbReference type="PANTHER" id="PTHR36112:SF1">
    <property type="entry name" value="RIBOSOMAL RNA SMALL SUBUNIT METHYLTRANSFERASE J"/>
    <property type="match status" value="1"/>
</dbReference>
<dbReference type="OrthoDB" id="3191794at2"/>
<keyword evidence="1" id="KW-0698">rRNA processing</keyword>
<reference evidence="2 3" key="1">
    <citation type="journal article" date="2014" name="Genome Announc.">
        <title>Comparative Genome Analysis of Two Isolates of the Fish Pathogen Piscirickettsia salmonis from Different Hosts Reveals Major Differences in Virulence-Associated Secretion Systems.</title>
        <authorList>
            <person name="Bohle H."/>
            <person name="Henriquez P."/>
            <person name="Grothusen H."/>
            <person name="Navas E."/>
            <person name="Sandoval A."/>
            <person name="Bustamante F."/>
            <person name="Bustos P."/>
            <person name="Mancilla M."/>
        </authorList>
    </citation>
    <scope>NUCLEOTIDE SEQUENCE [LARGE SCALE GENOMIC DNA]</scope>
    <source>
        <strain evidence="3">B1-32597</strain>
    </source>
</reference>
<comment type="similarity">
    <text evidence="1">Belongs to the methyltransferase superfamily. RsmJ family.</text>
</comment>
<keyword evidence="1" id="KW-0808">Transferase</keyword>
<organism evidence="2 3">
    <name type="scientific">Piscirickettsia salmonis</name>
    <dbReference type="NCBI Taxonomy" id="1238"/>
    <lineage>
        <taxon>Bacteria</taxon>
        <taxon>Pseudomonadati</taxon>
        <taxon>Pseudomonadota</taxon>
        <taxon>Gammaproteobacteria</taxon>
        <taxon>Thiotrichales</taxon>
        <taxon>Piscirickettsiaceae</taxon>
        <taxon>Piscirickettsia</taxon>
    </lineage>
</organism>
<dbReference type="AlphaFoldDB" id="A0A1L6TDH1"/>